<reference evidence="1 2" key="1">
    <citation type="submission" date="2018-02" db="EMBL/GenBank/DDBJ databases">
        <title>Complete genome sequencing of Faecalibacterium prausnitzii strains isolated from the human gut.</title>
        <authorList>
            <person name="Fitzgerald B.C."/>
            <person name="Shkoporov A.N."/>
            <person name="Ross P.R."/>
            <person name="Hill C."/>
        </authorList>
    </citation>
    <scope>NUCLEOTIDE SEQUENCE [LARGE SCALE GENOMIC DNA]</scope>
    <source>
        <strain evidence="1 2">APC924/119</strain>
    </source>
</reference>
<dbReference type="Proteomes" id="UP000250550">
    <property type="component" value="Unassembled WGS sequence"/>
</dbReference>
<comment type="caution">
    <text evidence="1">The sequence shown here is derived from an EMBL/GenBank/DDBJ whole genome shotgun (WGS) entry which is preliminary data.</text>
</comment>
<evidence type="ECO:0000313" key="2">
    <source>
        <dbReference type="Proteomes" id="UP000250550"/>
    </source>
</evidence>
<dbReference type="AlphaFoldDB" id="A0A329UR27"/>
<sequence>MEVIVLLSLYLAVLDDQSKEEQFIDVYNIYKRLVYHTAYKIMGDS</sequence>
<dbReference type="EMBL" id="PRLF01000029">
    <property type="protein sequence ID" value="RAW63323.1"/>
    <property type="molecule type" value="Genomic_DNA"/>
</dbReference>
<accession>A0A329UR27</accession>
<proteinExistence type="predicted"/>
<name>A0A329UR27_9FIRM</name>
<protein>
    <submittedName>
        <fullName evidence="1">Sigma-70 family RNA polymerase sigma factor</fullName>
    </submittedName>
</protein>
<gene>
    <name evidence="1" type="ORF">C4N21_13650</name>
</gene>
<evidence type="ECO:0000313" key="1">
    <source>
        <dbReference type="EMBL" id="RAW63323.1"/>
    </source>
</evidence>
<feature type="non-terminal residue" evidence="1">
    <location>
        <position position="45"/>
    </location>
</feature>
<organism evidence="1 2">
    <name type="scientific">Faecalibacterium prausnitzii</name>
    <dbReference type="NCBI Taxonomy" id="853"/>
    <lineage>
        <taxon>Bacteria</taxon>
        <taxon>Bacillati</taxon>
        <taxon>Bacillota</taxon>
        <taxon>Clostridia</taxon>
        <taxon>Eubacteriales</taxon>
        <taxon>Oscillospiraceae</taxon>
        <taxon>Faecalibacterium</taxon>
    </lineage>
</organism>